<dbReference type="EMBL" id="BHXQ01000002">
    <property type="protein sequence ID" value="GCC51283.1"/>
    <property type="molecule type" value="Genomic_DNA"/>
</dbReference>
<name>A0A401U8R6_9BACT</name>
<accession>A0A401U8R6</accession>
<comment type="caution">
    <text evidence="2">The sequence shown here is derived from an EMBL/GenBank/DDBJ whole genome shotgun (WGS) entry which is preliminary data.</text>
</comment>
<organism evidence="2 3">
    <name type="scientific">Chryseotalea sanaruensis</name>
    <dbReference type="NCBI Taxonomy" id="2482724"/>
    <lineage>
        <taxon>Bacteria</taxon>
        <taxon>Pseudomonadati</taxon>
        <taxon>Bacteroidota</taxon>
        <taxon>Cytophagia</taxon>
        <taxon>Cytophagales</taxon>
        <taxon>Chryseotaleaceae</taxon>
        <taxon>Chryseotalea</taxon>
    </lineage>
</organism>
<protein>
    <submittedName>
        <fullName evidence="2">Uncharacterized protein</fullName>
    </submittedName>
</protein>
<feature type="compositionally biased region" description="Pro residues" evidence="1">
    <location>
        <begin position="34"/>
        <end position="44"/>
    </location>
</feature>
<keyword evidence="3" id="KW-1185">Reference proteome</keyword>
<dbReference type="AlphaFoldDB" id="A0A401U8R6"/>
<sequence>MFFVSCEDNFNFGDDTCIDCGDEIPLPPGKGGGNPPPPPPPPPQSRYDLGYSTGISDAVLLFNSTFMEVPCTLGSPDEEWGFDDEYEQYYSQIDNSTTRKCFATTNSQKQAFNDFIIQYRANLQAKIDAGLDVLFNQGLLNGFNYKLLEYSVSYGINMP</sequence>
<gene>
    <name evidence="2" type="ORF">SanaruYs_15060</name>
</gene>
<evidence type="ECO:0000313" key="2">
    <source>
        <dbReference type="EMBL" id="GCC51283.1"/>
    </source>
</evidence>
<dbReference type="Proteomes" id="UP000288227">
    <property type="component" value="Unassembled WGS sequence"/>
</dbReference>
<proteinExistence type="predicted"/>
<reference evidence="2 3" key="1">
    <citation type="submission" date="2018-11" db="EMBL/GenBank/DDBJ databases">
        <title>Chryseotalea sanarue gen. nov., sp., nov., a member of the family Cytophagaceae, isolated from a brackish lake in Hamamatsu Japan.</title>
        <authorList>
            <person name="Maejima Y."/>
            <person name="Iino T."/>
            <person name="Muraguchi Y."/>
            <person name="Fukuda K."/>
            <person name="Ohkuma M."/>
            <person name="Moriuchi R."/>
            <person name="Dohra H."/>
            <person name="Kimbara K."/>
            <person name="Shintani M."/>
        </authorList>
    </citation>
    <scope>NUCLEOTIDE SEQUENCE [LARGE SCALE GENOMIC DNA]</scope>
    <source>
        <strain evidence="2 3">Ys</strain>
    </source>
</reference>
<evidence type="ECO:0000256" key="1">
    <source>
        <dbReference type="SAM" id="MobiDB-lite"/>
    </source>
</evidence>
<feature type="region of interest" description="Disordered" evidence="1">
    <location>
        <begin position="23"/>
        <end position="47"/>
    </location>
</feature>
<evidence type="ECO:0000313" key="3">
    <source>
        <dbReference type="Proteomes" id="UP000288227"/>
    </source>
</evidence>